<dbReference type="RefSeq" id="WP_114605577.1">
    <property type="nucleotide sequence ID" value="NZ_CP031148.1"/>
</dbReference>
<name>A0A345EC06_9EURY</name>
<dbReference type="EMBL" id="CP031148">
    <property type="protein sequence ID" value="AXG09728.1"/>
    <property type="molecule type" value="Genomic_DNA"/>
</dbReference>
<proteinExistence type="predicted"/>
<feature type="compositionally biased region" description="Basic and acidic residues" evidence="1">
    <location>
        <begin position="82"/>
        <end position="92"/>
    </location>
</feature>
<dbReference type="KEGG" id="haq:DU484_07560"/>
<dbReference type="GO" id="GO:0006355">
    <property type="term" value="P:regulation of DNA-templated transcription"/>
    <property type="evidence" value="ECO:0007669"/>
    <property type="project" value="InterPro"/>
</dbReference>
<dbReference type="CDD" id="cd22231">
    <property type="entry name" value="RHH_NikR_HicB-like"/>
    <property type="match status" value="1"/>
</dbReference>
<evidence type="ECO:0000256" key="1">
    <source>
        <dbReference type="SAM" id="MobiDB-lite"/>
    </source>
</evidence>
<evidence type="ECO:0000313" key="2">
    <source>
        <dbReference type="EMBL" id="AXG09728.1"/>
    </source>
</evidence>
<dbReference type="InterPro" id="IPR013321">
    <property type="entry name" value="Arc_rbn_hlx_hlx"/>
</dbReference>
<dbReference type="InterPro" id="IPR010985">
    <property type="entry name" value="Ribbon_hlx_hlx"/>
</dbReference>
<dbReference type="SUPFAM" id="SSF47598">
    <property type="entry name" value="Ribbon-helix-helix"/>
    <property type="match status" value="1"/>
</dbReference>
<dbReference type="GeneID" id="37286824"/>
<dbReference type="Proteomes" id="UP000252985">
    <property type="component" value="Chromosome"/>
</dbReference>
<accession>A0A345EC06</accession>
<dbReference type="Gene3D" id="1.10.1220.10">
    <property type="entry name" value="Met repressor-like"/>
    <property type="match status" value="1"/>
</dbReference>
<protein>
    <submittedName>
        <fullName evidence="2">Ribbon-helix-helix protein, CopG family</fullName>
    </submittedName>
</protein>
<organism evidence="2 3">
    <name type="scientific">Haloplanus rubicundus</name>
    <dbReference type="NCBI Taxonomy" id="1547898"/>
    <lineage>
        <taxon>Archaea</taxon>
        <taxon>Methanobacteriati</taxon>
        <taxon>Methanobacteriota</taxon>
        <taxon>Stenosarchaea group</taxon>
        <taxon>Halobacteria</taxon>
        <taxon>Halobacteriales</taxon>
        <taxon>Haloferacaceae</taxon>
        <taxon>Haloplanus</taxon>
    </lineage>
</organism>
<sequence length="98" mass="11057">MSDSDAGANDDPNMTTITLKIPQAFLDDLDATWRAENFPSRSEFIRWALRDAVKHPAFSRKGWKDIAASEHRLATGEGRTYSSDEIRARLNEDTDADE</sequence>
<gene>
    <name evidence="2" type="ORF">DU484_07560</name>
</gene>
<reference evidence="2 3" key="1">
    <citation type="submission" date="2018-07" db="EMBL/GenBank/DDBJ databases">
        <title>Genome sequences of Haloplanus sp. CBA1112.</title>
        <authorList>
            <person name="Kim Y.B."/>
            <person name="Roh S.W."/>
        </authorList>
    </citation>
    <scope>NUCLEOTIDE SEQUENCE [LARGE SCALE GENOMIC DNA]</scope>
    <source>
        <strain evidence="2 3">CBA1112</strain>
    </source>
</reference>
<feature type="region of interest" description="Disordered" evidence="1">
    <location>
        <begin position="74"/>
        <end position="98"/>
    </location>
</feature>
<dbReference type="AlphaFoldDB" id="A0A345EC06"/>
<evidence type="ECO:0000313" key="3">
    <source>
        <dbReference type="Proteomes" id="UP000252985"/>
    </source>
</evidence>